<evidence type="ECO:0000313" key="2">
    <source>
        <dbReference type="EMBL" id="CAI0401342.1"/>
    </source>
</evidence>
<dbReference type="EMBL" id="CAMGYJ010000004">
    <property type="protein sequence ID" value="CAI0401342.1"/>
    <property type="molecule type" value="Genomic_DNA"/>
</dbReference>
<accession>A0AAV0IUQ5</accession>
<keyword evidence="1" id="KW-0732">Signal</keyword>
<sequence>MAKYCSSLLLLGLSLSALLVVAFGAGDGETKIRTYELEKEGRCLSRSPTMAPI</sequence>
<feature type="signal peptide" evidence="1">
    <location>
        <begin position="1"/>
        <end position="24"/>
    </location>
</feature>
<keyword evidence="3" id="KW-1185">Reference proteome</keyword>
<dbReference type="Proteomes" id="UP001154282">
    <property type="component" value="Unassembled WGS sequence"/>
</dbReference>
<gene>
    <name evidence="2" type="ORF">LITE_LOCUS11154</name>
</gene>
<organism evidence="2 3">
    <name type="scientific">Linum tenue</name>
    <dbReference type="NCBI Taxonomy" id="586396"/>
    <lineage>
        <taxon>Eukaryota</taxon>
        <taxon>Viridiplantae</taxon>
        <taxon>Streptophyta</taxon>
        <taxon>Embryophyta</taxon>
        <taxon>Tracheophyta</taxon>
        <taxon>Spermatophyta</taxon>
        <taxon>Magnoliopsida</taxon>
        <taxon>eudicotyledons</taxon>
        <taxon>Gunneridae</taxon>
        <taxon>Pentapetalae</taxon>
        <taxon>rosids</taxon>
        <taxon>fabids</taxon>
        <taxon>Malpighiales</taxon>
        <taxon>Linaceae</taxon>
        <taxon>Linum</taxon>
    </lineage>
</organism>
<comment type="caution">
    <text evidence="2">The sequence shown here is derived from an EMBL/GenBank/DDBJ whole genome shotgun (WGS) entry which is preliminary data.</text>
</comment>
<proteinExistence type="predicted"/>
<reference evidence="2" key="1">
    <citation type="submission" date="2022-08" db="EMBL/GenBank/DDBJ databases">
        <authorList>
            <person name="Gutierrez-Valencia J."/>
        </authorList>
    </citation>
    <scope>NUCLEOTIDE SEQUENCE</scope>
</reference>
<evidence type="ECO:0000313" key="3">
    <source>
        <dbReference type="Proteomes" id="UP001154282"/>
    </source>
</evidence>
<name>A0AAV0IUQ5_9ROSI</name>
<feature type="chain" id="PRO_5043784921" evidence="1">
    <location>
        <begin position="25"/>
        <end position="53"/>
    </location>
</feature>
<dbReference type="AlphaFoldDB" id="A0AAV0IUQ5"/>
<evidence type="ECO:0000256" key="1">
    <source>
        <dbReference type="SAM" id="SignalP"/>
    </source>
</evidence>
<protein>
    <submittedName>
        <fullName evidence="2">Uncharacterized protein</fullName>
    </submittedName>
</protein>